<accession>A0A9X4IYK4</accession>
<evidence type="ECO:0000256" key="1">
    <source>
        <dbReference type="SAM" id="Phobius"/>
    </source>
</evidence>
<feature type="transmembrane region" description="Helical" evidence="1">
    <location>
        <begin position="52"/>
        <end position="76"/>
    </location>
</feature>
<organism evidence="2 3">
    <name type="scientific">Vibrio aestuarianus</name>
    <dbReference type="NCBI Taxonomy" id="28171"/>
    <lineage>
        <taxon>Bacteria</taxon>
        <taxon>Pseudomonadati</taxon>
        <taxon>Pseudomonadota</taxon>
        <taxon>Gammaproteobacteria</taxon>
        <taxon>Vibrionales</taxon>
        <taxon>Vibrionaceae</taxon>
        <taxon>Vibrio</taxon>
    </lineage>
</organism>
<keyword evidence="1" id="KW-0472">Membrane</keyword>
<feature type="transmembrane region" description="Helical" evidence="1">
    <location>
        <begin position="194"/>
        <end position="212"/>
    </location>
</feature>
<comment type="caution">
    <text evidence="2">The sequence shown here is derived from an EMBL/GenBank/DDBJ whole genome shotgun (WGS) entry which is preliminary data.</text>
</comment>
<keyword evidence="1" id="KW-0812">Transmembrane</keyword>
<feature type="transmembrane region" description="Helical" evidence="1">
    <location>
        <begin position="88"/>
        <end position="114"/>
    </location>
</feature>
<gene>
    <name evidence="2" type="ORF">L9X51_17800</name>
</gene>
<sequence>MEFLKQIGFGAIIKGFIIFSFYGFFTVGYIHFAHGLDAELPKGVMATLEGPLSLYTFGWLALVGLILLLLVTKFGFSHIDIESRTPKLAFYLAVPICESAIALGVVIGATFFGIALGAHLLSAINWTDIILYPVFYTMAWAMFVFTYPVCMLVIYILDQKKTVRLNLNIATALYILGVVLFLYIGLPWQSVVEIGVMMAVLIGVYLILHWRLSKS</sequence>
<feature type="transmembrane region" description="Helical" evidence="1">
    <location>
        <begin position="169"/>
        <end position="188"/>
    </location>
</feature>
<feature type="transmembrane region" description="Helical" evidence="1">
    <location>
        <begin position="12"/>
        <end position="32"/>
    </location>
</feature>
<dbReference type="RefSeq" id="WP_176313709.1">
    <property type="nucleotide sequence ID" value="NZ_JAKNAX010000093.1"/>
</dbReference>
<evidence type="ECO:0000313" key="2">
    <source>
        <dbReference type="EMBL" id="MDE1348238.1"/>
    </source>
</evidence>
<protein>
    <submittedName>
        <fullName evidence="2">Uncharacterized protein</fullName>
    </submittedName>
</protein>
<feature type="transmembrane region" description="Helical" evidence="1">
    <location>
        <begin position="134"/>
        <end position="157"/>
    </location>
</feature>
<evidence type="ECO:0000313" key="3">
    <source>
        <dbReference type="Proteomes" id="UP001140978"/>
    </source>
</evidence>
<dbReference type="AlphaFoldDB" id="A0A9X4IYK4"/>
<dbReference type="Proteomes" id="UP001140978">
    <property type="component" value="Unassembled WGS sequence"/>
</dbReference>
<dbReference type="EMBL" id="JAKNAX010000093">
    <property type="protein sequence ID" value="MDE1348238.1"/>
    <property type="molecule type" value="Genomic_DNA"/>
</dbReference>
<reference evidence="2" key="1">
    <citation type="submission" date="2022-02" db="EMBL/GenBank/DDBJ databases">
        <title>Emergence and expansion in Europe of a Vibrio aestuarianus clonal complex pathogenic for oysters.</title>
        <authorList>
            <person name="Mesnil A."/>
            <person name="Travers M.-A."/>
        </authorList>
    </citation>
    <scope>NUCLEOTIDE SEQUENCE</scope>
    <source>
        <strain evidence="2">19_064_15T1</strain>
    </source>
</reference>
<proteinExistence type="predicted"/>
<keyword evidence="1" id="KW-1133">Transmembrane helix</keyword>
<name>A0A9X4IYK4_9VIBR</name>